<sequence>MALEIEQFLCLSDNLGVLVHDPATGATAAIDAPDAAPILAALEARDWALSDILLTHHHADHVQGVPALKAAFPDVRVSGPALEAEKIGTLDRELSDGDSVMIGTHEAKILAVPGHTLGHIAYWFAQDKLLFAGDTLFAMGCGRAFEAPPAVLYQSLLKLASLPDDTQIYCGHEYTLANARFALSVDPENAALRRRAEAVAAERAEGRLTLPTQLGLERATNPFLRVGEPAIQQSLGLKNVAPAEAFAALREAKNRA</sequence>
<evidence type="ECO:0000259" key="8">
    <source>
        <dbReference type="SMART" id="SM00849"/>
    </source>
</evidence>
<comment type="similarity">
    <text evidence="3 7">Belongs to the metallo-beta-lactamase superfamily. Glyoxalase II family.</text>
</comment>
<proteinExistence type="inferred from homology"/>
<dbReference type="InterPro" id="IPR001279">
    <property type="entry name" value="Metallo-B-lactamas"/>
</dbReference>
<keyword evidence="4 7" id="KW-0479">Metal-binding</keyword>
<feature type="binding site" evidence="7">
    <location>
        <position position="61"/>
    </location>
    <ligand>
        <name>Zn(2+)</name>
        <dbReference type="ChEBI" id="CHEBI:29105"/>
        <label>2</label>
    </ligand>
</feature>
<dbReference type="AlphaFoldDB" id="A0A3D9YVC0"/>
<gene>
    <name evidence="7" type="primary">gloB</name>
    <name evidence="9" type="ORF">DES32_2518</name>
</gene>
<dbReference type="PANTHER" id="PTHR43705">
    <property type="entry name" value="HYDROXYACYLGLUTATHIONE HYDROLASE"/>
    <property type="match status" value="1"/>
</dbReference>
<dbReference type="EC" id="3.1.2.6" evidence="7"/>
<dbReference type="GO" id="GO:0046872">
    <property type="term" value="F:metal ion binding"/>
    <property type="evidence" value="ECO:0007669"/>
    <property type="project" value="UniProtKB-KW"/>
</dbReference>
<dbReference type="Pfam" id="PF00753">
    <property type="entry name" value="Lactamase_B"/>
    <property type="match status" value="1"/>
</dbReference>
<comment type="pathway">
    <text evidence="2 7">Secondary metabolite metabolism; methylglyoxal degradation; (R)-lactate from methylglyoxal: step 2/2.</text>
</comment>
<comment type="catalytic activity">
    <reaction evidence="1 7">
        <text>an S-(2-hydroxyacyl)glutathione + H2O = a 2-hydroxy carboxylate + glutathione + H(+)</text>
        <dbReference type="Rhea" id="RHEA:21864"/>
        <dbReference type="ChEBI" id="CHEBI:15377"/>
        <dbReference type="ChEBI" id="CHEBI:15378"/>
        <dbReference type="ChEBI" id="CHEBI:57925"/>
        <dbReference type="ChEBI" id="CHEBI:58896"/>
        <dbReference type="ChEBI" id="CHEBI:71261"/>
        <dbReference type="EC" id="3.1.2.6"/>
    </reaction>
</comment>
<evidence type="ECO:0000256" key="4">
    <source>
        <dbReference type="ARBA" id="ARBA00022723"/>
    </source>
</evidence>
<name>A0A3D9YVC0_9HYPH</name>
<dbReference type="InterPro" id="IPR035680">
    <property type="entry name" value="Clx_II_MBL"/>
</dbReference>
<dbReference type="HAMAP" id="MF_01374">
    <property type="entry name" value="Glyoxalase_2"/>
    <property type="match status" value="1"/>
</dbReference>
<dbReference type="NCBIfam" id="TIGR03413">
    <property type="entry name" value="GSH_gloB"/>
    <property type="match status" value="1"/>
</dbReference>
<evidence type="ECO:0000256" key="7">
    <source>
        <dbReference type="HAMAP-Rule" id="MF_01374"/>
    </source>
</evidence>
<dbReference type="SMART" id="SM00849">
    <property type="entry name" value="Lactamase_B"/>
    <property type="match status" value="1"/>
</dbReference>
<evidence type="ECO:0000256" key="5">
    <source>
        <dbReference type="ARBA" id="ARBA00022801"/>
    </source>
</evidence>
<dbReference type="GO" id="GO:0004416">
    <property type="term" value="F:hydroxyacylglutathione hydrolase activity"/>
    <property type="evidence" value="ECO:0007669"/>
    <property type="project" value="UniProtKB-UniRule"/>
</dbReference>
<evidence type="ECO:0000313" key="9">
    <source>
        <dbReference type="EMBL" id="REF86464.1"/>
    </source>
</evidence>
<feature type="domain" description="Metallo-beta-lactamase" evidence="8">
    <location>
        <begin position="13"/>
        <end position="172"/>
    </location>
</feature>
<comment type="function">
    <text evidence="7">Thiolesterase that catalyzes the hydrolysis of S-D-lactoyl-glutathione to form glutathione and D-lactic acid.</text>
</comment>
<keyword evidence="10" id="KW-1185">Reference proteome</keyword>
<dbReference type="PANTHER" id="PTHR43705:SF1">
    <property type="entry name" value="HYDROXYACYLGLUTATHIONE HYDROLASE GLOB"/>
    <property type="match status" value="1"/>
</dbReference>
<dbReference type="UniPathway" id="UPA00619">
    <property type="reaction ID" value="UER00676"/>
</dbReference>
<dbReference type="RefSeq" id="WP_115836995.1">
    <property type="nucleotide sequence ID" value="NZ_CP025086.1"/>
</dbReference>
<evidence type="ECO:0000313" key="10">
    <source>
        <dbReference type="Proteomes" id="UP000256900"/>
    </source>
</evidence>
<feature type="binding site" evidence="7">
    <location>
        <position position="60"/>
    </location>
    <ligand>
        <name>Zn(2+)</name>
        <dbReference type="ChEBI" id="CHEBI:29105"/>
        <label>2</label>
    </ligand>
</feature>
<dbReference type="Gene3D" id="3.60.15.10">
    <property type="entry name" value="Ribonuclease Z/Hydroxyacylglutathione hydrolase-like"/>
    <property type="match status" value="1"/>
</dbReference>
<feature type="binding site" evidence="7">
    <location>
        <position position="58"/>
    </location>
    <ligand>
        <name>Zn(2+)</name>
        <dbReference type="ChEBI" id="CHEBI:29105"/>
        <label>1</label>
    </ligand>
</feature>
<dbReference type="PIRSF" id="PIRSF005457">
    <property type="entry name" value="Glx"/>
    <property type="match status" value="1"/>
</dbReference>
<dbReference type="GO" id="GO:0019243">
    <property type="term" value="P:methylglyoxal catabolic process to D-lactate via S-lactoyl-glutathione"/>
    <property type="evidence" value="ECO:0007669"/>
    <property type="project" value="UniProtKB-UniRule"/>
</dbReference>
<dbReference type="InterPro" id="IPR017782">
    <property type="entry name" value="Hydroxyacylglutathione_Hdrlase"/>
</dbReference>
<evidence type="ECO:0000256" key="6">
    <source>
        <dbReference type="ARBA" id="ARBA00022833"/>
    </source>
</evidence>
<feature type="binding site" evidence="7">
    <location>
        <position position="172"/>
    </location>
    <ligand>
        <name>Zn(2+)</name>
        <dbReference type="ChEBI" id="CHEBI:29105"/>
        <label>2</label>
    </ligand>
</feature>
<dbReference type="InterPro" id="IPR036866">
    <property type="entry name" value="RibonucZ/Hydroxyglut_hydro"/>
</dbReference>
<keyword evidence="5 7" id="KW-0378">Hydrolase</keyword>
<reference evidence="9 10" key="1">
    <citation type="submission" date="2018-08" db="EMBL/GenBank/DDBJ databases">
        <title>Genomic Encyclopedia of Type Strains, Phase IV (KMG-IV): sequencing the most valuable type-strain genomes for metagenomic binning, comparative biology and taxonomic classification.</title>
        <authorList>
            <person name="Goeker M."/>
        </authorList>
    </citation>
    <scope>NUCLEOTIDE SEQUENCE [LARGE SCALE GENOMIC DNA]</scope>
    <source>
        <strain evidence="9 10">BW863</strain>
    </source>
</reference>
<dbReference type="InterPro" id="IPR032282">
    <property type="entry name" value="HAGH_C"/>
</dbReference>
<dbReference type="SUPFAM" id="SSF56281">
    <property type="entry name" value="Metallo-hydrolase/oxidoreductase"/>
    <property type="match status" value="1"/>
</dbReference>
<feature type="binding site" evidence="7">
    <location>
        <position position="115"/>
    </location>
    <ligand>
        <name>Zn(2+)</name>
        <dbReference type="ChEBI" id="CHEBI:29105"/>
        <label>1</label>
    </ligand>
</feature>
<feature type="binding site" evidence="7">
    <location>
        <position position="134"/>
    </location>
    <ligand>
        <name>Zn(2+)</name>
        <dbReference type="ChEBI" id="CHEBI:29105"/>
        <label>1</label>
    </ligand>
</feature>
<dbReference type="Pfam" id="PF16123">
    <property type="entry name" value="HAGH_C"/>
    <property type="match status" value="1"/>
</dbReference>
<evidence type="ECO:0000256" key="1">
    <source>
        <dbReference type="ARBA" id="ARBA00001623"/>
    </source>
</evidence>
<protein>
    <recommendedName>
        <fullName evidence="7">Hydroxyacylglutathione hydrolase</fullName>
        <ecNumber evidence="7">3.1.2.6</ecNumber>
    </recommendedName>
    <alternativeName>
        <fullName evidence="7">Glyoxalase II</fullName>
        <shortName evidence="7">Glx II</shortName>
    </alternativeName>
</protein>
<accession>A0A3D9YVC0</accession>
<evidence type="ECO:0000256" key="2">
    <source>
        <dbReference type="ARBA" id="ARBA00004963"/>
    </source>
</evidence>
<dbReference type="Proteomes" id="UP000256900">
    <property type="component" value="Unassembled WGS sequence"/>
</dbReference>
<dbReference type="InterPro" id="IPR050110">
    <property type="entry name" value="Glyoxalase_II_hydrolase"/>
</dbReference>
<organism evidence="9 10">
    <name type="scientific">Methylovirgula ligni</name>
    <dbReference type="NCBI Taxonomy" id="569860"/>
    <lineage>
        <taxon>Bacteria</taxon>
        <taxon>Pseudomonadati</taxon>
        <taxon>Pseudomonadota</taxon>
        <taxon>Alphaproteobacteria</taxon>
        <taxon>Hyphomicrobiales</taxon>
        <taxon>Beijerinckiaceae</taxon>
        <taxon>Methylovirgula</taxon>
    </lineage>
</organism>
<keyword evidence="6 7" id="KW-0862">Zinc</keyword>
<comment type="subunit">
    <text evidence="7">Monomer.</text>
</comment>
<evidence type="ECO:0000256" key="3">
    <source>
        <dbReference type="ARBA" id="ARBA00006759"/>
    </source>
</evidence>
<dbReference type="EMBL" id="QUMO01000003">
    <property type="protein sequence ID" value="REF86464.1"/>
    <property type="molecule type" value="Genomic_DNA"/>
</dbReference>
<comment type="caution">
    <text evidence="9">The sequence shown here is derived from an EMBL/GenBank/DDBJ whole genome shotgun (WGS) entry which is preliminary data.</text>
</comment>
<feature type="binding site" evidence="7">
    <location>
        <position position="56"/>
    </location>
    <ligand>
        <name>Zn(2+)</name>
        <dbReference type="ChEBI" id="CHEBI:29105"/>
        <label>1</label>
    </ligand>
</feature>
<dbReference type="CDD" id="cd07723">
    <property type="entry name" value="hydroxyacylglutathione_hydrolase_MBL-fold"/>
    <property type="match status" value="1"/>
</dbReference>
<comment type="cofactor">
    <cofactor evidence="7">
        <name>Zn(2+)</name>
        <dbReference type="ChEBI" id="CHEBI:29105"/>
    </cofactor>
    <text evidence="7">Binds 2 Zn(2+) ions per subunit.</text>
</comment>
<dbReference type="OrthoDB" id="9802248at2"/>
<feature type="binding site" evidence="7">
    <location>
        <position position="134"/>
    </location>
    <ligand>
        <name>Zn(2+)</name>
        <dbReference type="ChEBI" id="CHEBI:29105"/>
        <label>2</label>
    </ligand>
</feature>